<dbReference type="InterPro" id="IPR050613">
    <property type="entry name" value="Sec_Metabolite_Reg"/>
</dbReference>
<accession>A0ABY6TZY4</accession>
<dbReference type="SMART" id="SM00066">
    <property type="entry name" value="GAL4"/>
    <property type="match status" value="1"/>
</dbReference>
<protein>
    <recommendedName>
        <fullName evidence="4">Zn(2)-C6 fungal-type domain-containing protein</fullName>
    </recommendedName>
</protein>
<dbReference type="InterPro" id="IPR036864">
    <property type="entry name" value="Zn2-C6_fun-type_DNA-bd_sf"/>
</dbReference>
<dbReference type="PANTHER" id="PTHR31001">
    <property type="entry name" value="UNCHARACTERIZED TRANSCRIPTIONAL REGULATORY PROTEIN"/>
    <property type="match status" value="1"/>
</dbReference>
<comment type="caution">
    <text evidence="5">The sequence shown here is derived from an EMBL/GenBank/DDBJ whole genome shotgun (WGS) entry which is preliminary data.</text>
</comment>
<evidence type="ECO:0000259" key="4">
    <source>
        <dbReference type="PROSITE" id="PS50048"/>
    </source>
</evidence>
<evidence type="ECO:0000313" key="5">
    <source>
        <dbReference type="EMBL" id="VUC24237.1"/>
    </source>
</evidence>
<reference evidence="5 6" key="1">
    <citation type="submission" date="2019-06" db="EMBL/GenBank/DDBJ databases">
        <authorList>
            <person name="Broberg M."/>
        </authorList>
    </citation>
    <scope>NUCLEOTIDE SEQUENCE [LARGE SCALE GENOMIC DNA]</scope>
</reference>
<comment type="subcellular location">
    <subcellularLocation>
        <location evidence="1">Nucleus</location>
    </subcellularLocation>
</comment>
<evidence type="ECO:0000256" key="2">
    <source>
        <dbReference type="ARBA" id="ARBA00023242"/>
    </source>
</evidence>
<dbReference type="Gene3D" id="4.10.240.10">
    <property type="entry name" value="Zn(2)-C6 fungal-type DNA-binding domain"/>
    <property type="match status" value="1"/>
</dbReference>
<dbReference type="Proteomes" id="UP000766486">
    <property type="component" value="Unassembled WGS sequence"/>
</dbReference>
<keyword evidence="6" id="KW-1185">Reference proteome</keyword>
<gene>
    <name evidence="5" type="ORF">CLO192961_LOCUS136549</name>
</gene>
<dbReference type="PROSITE" id="PS00463">
    <property type="entry name" value="ZN2_CY6_FUNGAL_1"/>
    <property type="match status" value="1"/>
</dbReference>
<feature type="compositionally biased region" description="Basic and acidic residues" evidence="3">
    <location>
        <begin position="72"/>
        <end position="89"/>
    </location>
</feature>
<feature type="region of interest" description="Disordered" evidence="3">
    <location>
        <begin position="51"/>
        <end position="89"/>
    </location>
</feature>
<dbReference type="PANTHER" id="PTHR31001:SF40">
    <property type="entry name" value="ZN(II)2CYS6 TRANSCRIPTION FACTOR (EUROFUNG)"/>
    <property type="match status" value="1"/>
</dbReference>
<sequence>MSSMKTRLAACEPCRRAKLACGHERPTCARCISRRQGDSCFYRARPFRRRNSAQQAPECATTTRPVTANPPPREESTSSPHQKENQRERERDLLLHLPESELSTPVASATHRYPNPGYLGTSSHSTFFNQVTSRSAPESPAKNGELPFQAGVGAPEDLLQDHALAGRAIYTLRRLDQLDIPNLHLLVRTWLGRGVNLPLAEPFVASCSEAIVALGAMFKERDVTSTDGYNMEVSRWARFILENTLKPMKLRRNSTLADFIALMVGDNLRWETLGIFFTAASRACLDTPAFNALYANEEERRVLVKTLTYMSDCCLETCLALDYLNGLQLVLQYENFVVHSQVDGDQSYHSWRRMGDLASSLFALGYHEKIDELSADIPAFASELRKACFARVYAGDKSLAIFLGRPPRIGKEYCFFQIPANVPEVWSHVHMETASNGTSPFQPGIDLITNQAPKGSEPINYMADTCCAALFAFIKEDILRLLRGTNPVRDDEITTEIRTRIEKQWLELPAHYRLETSLKDCRRAAFERDFLVGTRLDYLHTRFLLSLSSQFKISEPSEEMLEVAGDILSLIVETIILRDCLVNAGTSLIWKVSQYGLPAAGIISLALLNTSIPPSAVAPSRSKLVQDLSVLAAEITVGAWIQPGDPNFALFTRATKTIQSLLDSLISWQTNPAPAQSEQPMNVNFMGDLDPSFNFQSWEFEMNFWTDLAEHPTLQ</sequence>
<dbReference type="PROSITE" id="PS50048">
    <property type="entry name" value="ZN2_CY6_FUNGAL_2"/>
    <property type="match status" value="1"/>
</dbReference>
<keyword evidence="2" id="KW-0539">Nucleus</keyword>
<evidence type="ECO:0000256" key="1">
    <source>
        <dbReference type="ARBA" id="ARBA00004123"/>
    </source>
</evidence>
<dbReference type="CDD" id="cd00067">
    <property type="entry name" value="GAL4"/>
    <property type="match status" value="1"/>
</dbReference>
<name>A0ABY6TZY4_BIOOC</name>
<proteinExistence type="predicted"/>
<feature type="compositionally biased region" description="Polar residues" evidence="3">
    <location>
        <begin position="52"/>
        <end position="66"/>
    </location>
</feature>
<dbReference type="EMBL" id="CABFNS010000716">
    <property type="protein sequence ID" value="VUC24237.1"/>
    <property type="molecule type" value="Genomic_DNA"/>
</dbReference>
<dbReference type="InterPro" id="IPR001138">
    <property type="entry name" value="Zn2Cys6_DnaBD"/>
</dbReference>
<evidence type="ECO:0000313" key="6">
    <source>
        <dbReference type="Proteomes" id="UP000766486"/>
    </source>
</evidence>
<evidence type="ECO:0000256" key="3">
    <source>
        <dbReference type="SAM" id="MobiDB-lite"/>
    </source>
</evidence>
<feature type="domain" description="Zn(2)-C6 fungal-type" evidence="4">
    <location>
        <begin position="10"/>
        <end position="42"/>
    </location>
</feature>
<dbReference type="SUPFAM" id="SSF57701">
    <property type="entry name" value="Zn2/Cys6 DNA-binding domain"/>
    <property type="match status" value="1"/>
</dbReference>
<organism evidence="5 6">
    <name type="scientific">Bionectria ochroleuca</name>
    <name type="common">Gliocladium roseum</name>
    <dbReference type="NCBI Taxonomy" id="29856"/>
    <lineage>
        <taxon>Eukaryota</taxon>
        <taxon>Fungi</taxon>
        <taxon>Dikarya</taxon>
        <taxon>Ascomycota</taxon>
        <taxon>Pezizomycotina</taxon>
        <taxon>Sordariomycetes</taxon>
        <taxon>Hypocreomycetidae</taxon>
        <taxon>Hypocreales</taxon>
        <taxon>Bionectriaceae</taxon>
        <taxon>Clonostachys</taxon>
    </lineage>
</organism>
<dbReference type="CDD" id="cd12148">
    <property type="entry name" value="fungal_TF_MHR"/>
    <property type="match status" value="1"/>
</dbReference>